<feature type="region of interest" description="Disordered" evidence="2">
    <location>
        <begin position="203"/>
        <end position="254"/>
    </location>
</feature>
<dbReference type="PANTHER" id="PTHR23159:SF60">
    <property type="entry name" value="SPINDLE ASSEMBLY ABNORMAL PROTEIN 4"/>
    <property type="match status" value="1"/>
</dbReference>
<feature type="compositionally biased region" description="Low complexity" evidence="2">
    <location>
        <begin position="291"/>
        <end position="300"/>
    </location>
</feature>
<protein>
    <submittedName>
        <fullName evidence="3">Uncharacterized protein</fullName>
    </submittedName>
</protein>
<feature type="coiled-coil region" evidence="1">
    <location>
        <begin position="960"/>
        <end position="1029"/>
    </location>
</feature>
<evidence type="ECO:0000256" key="1">
    <source>
        <dbReference type="SAM" id="Coils"/>
    </source>
</evidence>
<feature type="coiled-coil region" evidence="1">
    <location>
        <begin position="673"/>
        <end position="784"/>
    </location>
</feature>
<organism evidence="3 4">
    <name type="scientific">Apatococcus lobatus</name>
    <dbReference type="NCBI Taxonomy" id="904363"/>
    <lineage>
        <taxon>Eukaryota</taxon>
        <taxon>Viridiplantae</taxon>
        <taxon>Chlorophyta</taxon>
        <taxon>core chlorophytes</taxon>
        <taxon>Trebouxiophyceae</taxon>
        <taxon>Chlorellales</taxon>
        <taxon>Chlorellaceae</taxon>
        <taxon>Apatococcus</taxon>
    </lineage>
</organism>
<keyword evidence="1" id="KW-0175">Coiled coil</keyword>
<feature type="region of interest" description="Disordered" evidence="2">
    <location>
        <begin position="267"/>
        <end position="310"/>
    </location>
</feature>
<feature type="compositionally biased region" description="Polar residues" evidence="2">
    <location>
        <begin position="1550"/>
        <end position="1568"/>
    </location>
</feature>
<feature type="region of interest" description="Disordered" evidence="2">
    <location>
        <begin position="1776"/>
        <end position="1801"/>
    </location>
</feature>
<feature type="region of interest" description="Disordered" evidence="2">
    <location>
        <begin position="1469"/>
        <end position="1575"/>
    </location>
</feature>
<comment type="caution">
    <text evidence="3">The sequence shown here is derived from an EMBL/GenBank/DDBJ whole genome shotgun (WGS) entry which is preliminary data.</text>
</comment>
<feature type="compositionally biased region" description="Polar residues" evidence="2">
    <location>
        <begin position="1469"/>
        <end position="1479"/>
    </location>
</feature>
<feature type="compositionally biased region" description="Polar residues" evidence="2">
    <location>
        <begin position="145"/>
        <end position="160"/>
    </location>
</feature>
<gene>
    <name evidence="3" type="ORF">WJX74_010967</name>
</gene>
<feature type="compositionally biased region" description="Polar residues" evidence="2">
    <location>
        <begin position="1493"/>
        <end position="1509"/>
    </location>
</feature>
<dbReference type="PANTHER" id="PTHR23159">
    <property type="entry name" value="CENTROSOMAL PROTEIN 2"/>
    <property type="match status" value="1"/>
</dbReference>
<feature type="compositionally biased region" description="Polar residues" evidence="2">
    <location>
        <begin position="211"/>
        <end position="228"/>
    </location>
</feature>
<feature type="region of interest" description="Disordered" evidence="2">
    <location>
        <begin position="1401"/>
        <end position="1426"/>
    </location>
</feature>
<feature type="region of interest" description="Disordered" evidence="2">
    <location>
        <begin position="391"/>
        <end position="415"/>
    </location>
</feature>
<feature type="compositionally biased region" description="Polar residues" evidence="2">
    <location>
        <begin position="268"/>
        <end position="278"/>
    </location>
</feature>
<feature type="coiled-coil region" evidence="1">
    <location>
        <begin position="352"/>
        <end position="379"/>
    </location>
</feature>
<evidence type="ECO:0000313" key="4">
    <source>
        <dbReference type="Proteomes" id="UP001438707"/>
    </source>
</evidence>
<name>A0AAW1RYJ3_9CHLO</name>
<keyword evidence="4" id="KW-1185">Reference proteome</keyword>
<accession>A0AAW1RYJ3</accession>
<feature type="compositionally biased region" description="Polar residues" evidence="2">
    <location>
        <begin position="1340"/>
        <end position="1369"/>
    </location>
</feature>
<feature type="compositionally biased region" description="Basic and acidic residues" evidence="2">
    <location>
        <begin position="1780"/>
        <end position="1797"/>
    </location>
</feature>
<feature type="coiled-coil region" evidence="1">
    <location>
        <begin position="494"/>
        <end position="641"/>
    </location>
</feature>
<sequence>MTYTTNRACQQTFEVLQHEEGVFDILCDRITRWKGPSQRQWLQQREFDSTSARGPVWLAKMGHDLLSPTKGRKLHGPSPSMVRVPKLDLPLPLASPRRRGSTAAIDEMDSFMPLTPAPTTPGISSNPDARLRDSRADMRCLPALSPSSQPVIQTQPQESAATAAISDDLPCSELAQLSPEDSVDSQQAPLTGSATGRQAEIETFPGHEGNQPANLHGTSPHRPSNSASRPHHRAVKSLGASRYSMPRSPRIPTSAAAAELAQVYPRSWNGTPRESQAKQADAINPTEQHDPAAASAEAASGGPGGLGDGQRTLQQLLARNEILVTMLEDSRKANDSLSVEMVHLKQLMDLQKADIEIREGDLQKQINDFEERRAAARKKWQLDSVMNTQSLHAASPPESKENIPTSPLRPPSTPESSRKIMALEAKLMAQREQLLLGEREEQQFIAKQLERLGQYEEATKALHCSLHDKDNQCHMLQSLHGDECERNAALMQQLRRVDANNVALSRRHEELEALLLKARLETCKLARDSEHNFQTEVRRHNEATVAAQQTAERLKEQIRQDEQTKQLQEKHLQEVTRQLASLKNAHQKMSEECMAAKNDCRDAEIAREACSLENVDLRTKLEEYTDRVAQVQQKCREAVEERDAATLISASLQGVQERLVAASKALAQLHFEHEGLKQKLIQKEIELNEITKQLEALKADKQALSSSLQKQVALTAQVSKERDDLTELLKALQAQLKAIDANMADLHFELARKEAAIQDKDASMQKLHAQLDCAQDQIHNQSIELLDKQDMVSELERSQHNLQRMIDSQAVQLEQVQEANEAKAADATETIANLQEKLAALSAELGKALQRGQQHASTLNLIKQVQDSFLLICQQLAYALHAKMGDMLGDVYHQLAQQKLVHLTTAGSEADDPEAHQLSAFSGDGLKIVERLKLTQEGLQLEYQLRLRKEQSEADLSAKLAALQLQLSATQGECDLLKRALSQLKARSKKMEQLQSDKETEQERLEEALDQTMEQMAALQAELEALQNKIGIDASTQTSDNMATSARDTSAARDATAARRRSLVAISAEIAHDITTGQTVTSTQPAPISASSAAPMGFASAMGLTRRGSNAGSLAASLSRGALSIGPDAAIQLEHKDSVASSNSDEMLDLGRAKISKLTRRGSSTGNLGSLPKMSVGPDLAGDIASAAGEGMTSPFAAISDTLKLPSAGMLTRRGSIAGSLMPGSPRMSVGPDMFPHAERYESLAGMSFEQHSDLGHVKSGRLTRRGSTAGNLALFQKTSVGLNLSAELSGHLSEPGNNQLAIPIPTAIDEPRHVSLTRRSSTAGIKALHFDVAPDTEAGQESTAANEAEGMSSTAATSPRLSHCTSANPPAPGLFRRGSNLGSMAANFSKMVVQHSMPFGDAAESSSSPSSLHRGPSGQRISQQGNTAGDLFSQTLFQTAVGLEAGAHNRSLDSETTLGRRPGKVVNLSSEAFGNQRSGGIDISSMGRLPSGATNSSQTSQDALSGDNSGALAHRLASGSSDLDPAEDLTRQNSSMQRAAKADLPGPCFQTSSSAKRVTISAQSETTAPAELTGRDSSLQHIPAAAEPELAPAAPASPSEQQGLGAIDASARSLSRGNTHNSFKSRLSFSYPTPARILIEPSATEANVTDVPAHISPPAVPFLQTAASSDVNKGVPISQLPTALMSISATGTASADLQNGDAEGGTANQYVMENPSAVAPDVHHPLRVLKGPKGQTSHGAAGWRAPTPEPAFYIAPGSSDMPNQSDAAGPWILSAEPPSGHESHVRPVPEPTESHRQRSPRMLHVSQEAAAAEPKEFSKLFIEGSGSALNIP</sequence>
<feature type="compositionally biased region" description="Basic and acidic residues" evidence="2">
    <location>
        <begin position="129"/>
        <end position="138"/>
    </location>
</feature>
<evidence type="ECO:0000313" key="3">
    <source>
        <dbReference type="EMBL" id="KAK9839175.1"/>
    </source>
</evidence>
<evidence type="ECO:0000256" key="2">
    <source>
        <dbReference type="SAM" id="MobiDB-lite"/>
    </source>
</evidence>
<feature type="region of interest" description="Disordered" evidence="2">
    <location>
        <begin position="110"/>
        <end position="162"/>
    </location>
</feature>
<proteinExistence type="predicted"/>
<dbReference type="Proteomes" id="UP001438707">
    <property type="component" value="Unassembled WGS sequence"/>
</dbReference>
<feature type="coiled-coil region" evidence="1">
    <location>
        <begin position="817"/>
        <end position="851"/>
    </location>
</feature>
<reference evidence="3 4" key="1">
    <citation type="journal article" date="2024" name="Nat. Commun.">
        <title>Phylogenomics reveals the evolutionary origins of lichenization in chlorophyte algae.</title>
        <authorList>
            <person name="Puginier C."/>
            <person name="Libourel C."/>
            <person name="Otte J."/>
            <person name="Skaloud P."/>
            <person name="Haon M."/>
            <person name="Grisel S."/>
            <person name="Petersen M."/>
            <person name="Berrin J.G."/>
            <person name="Delaux P.M."/>
            <person name="Dal Grande F."/>
            <person name="Keller J."/>
        </authorList>
    </citation>
    <scope>NUCLEOTIDE SEQUENCE [LARGE SCALE GENOMIC DNA]</scope>
    <source>
        <strain evidence="3 4">SAG 2145</strain>
    </source>
</reference>
<dbReference type="EMBL" id="JALJOS010000005">
    <property type="protein sequence ID" value="KAK9839175.1"/>
    <property type="molecule type" value="Genomic_DNA"/>
</dbReference>
<feature type="region of interest" description="Disordered" evidence="2">
    <location>
        <begin position="1332"/>
        <end position="1379"/>
    </location>
</feature>